<sequence length="131" mass="14966">MAKLLIINGSNIHNIPSFYEEINRVFMQEEDWQLPEHLDALHELLRGDAGTIQAGKPVVLRWDNITASQEALGKEATIQYYLGKFDNTPHVFGTTWIDEQVQALENGEGKTYFNLILETIAEYPHIKLLVN</sequence>
<comment type="caution">
    <text evidence="1">The sequence shown here is derived from an EMBL/GenBank/DDBJ whole genome shotgun (WGS) entry which is preliminary data.</text>
</comment>
<accession>A0A917ISW7</accession>
<evidence type="ECO:0008006" key="3">
    <source>
        <dbReference type="Google" id="ProtNLM"/>
    </source>
</evidence>
<dbReference type="SUPFAM" id="SSF52038">
    <property type="entry name" value="Barstar-related"/>
    <property type="match status" value="1"/>
</dbReference>
<dbReference type="Gene3D" id="3.30.370.10">
    <property type="entry name" value="Barstar-like"/>
    <property type="match status" value="1"/>
</dbReference>
<dbReference type="AlphaFoldDB" id="A0A917ISW7"/>
<keyword evidence="2" id="KW-1185">Reference proteome</keyword>
<evidence type="ECO:0000313" key="1">
    <source>
        <dbReference type="EMBL" id="GGH61613.1"/>
    </source>
</evidence>
<dbReference type="EMBL" id="BMIB01000001">
    <property type="protein sequence ID" value="GGH61613.1"/>
    <property type="molecule type" value="Genomic_DNA"/>
</dbReference>
<gene>
    <name evidence="1" type="ORF">GCM10011379_10770</name>
</gene>
<reference evidence="1" key="1">
    <citation type="journal article" date="2014" name="Int. J. Syst. Evol. Microbiol.">
        <title>Complete genome sequence of Corynebacterium casei LMG S-19264T (=DSM 44701T), isolated from a smear-ripened cheese.</title>
        <authorList>
            <consortium name="US DOE Joint Genome Institute (JGI-PGF)"/>
            <person name="Walter F."/>
            <person name="Albersmeier A."/>
            <person name="Kalinowski J."/>
            <person name="Ruckert C."/>
        </authorList>
    </citation>
    <scope>NUCLEOTIDE SEQUENCE</scope>
    <source>
        <strain evidence="1">CGMCC 1.15290</strain>
    </source>
</reference>
<dbReference type="InterPro" id="IPR035905">
    <property type="entry name" value="Barstar-like_sf"/>
</dbReference>
<protein>
    <recommendedName>
        <fullName evidence="3">Barstar (Barnase inhibitor)</fullName>
    </recommendedName>
</protein>
<name>A0A917ISW7_9BACT</name>
<dbReference type="RefSeq" id="WP_188950944.1">
    <property type="nucleotide sequence ID" value="NZ_BMIB01000001.1"/>
</dbReference>
<proteinExistence type="predicted"/>
<dbReference type="Proteomes" id="UP000627292">
    <property type="component" value="Unassembled WGS sequence"/>
</dbReference>
<reference evidence="1" key="2">
    <citation type="submission" date="2020-09" db="EMBL/GenBank/DDBJ databases">
        <authorList>
            <person name="Sun Q."/>
            <person name="Zhou Y."/>
        </authorList>
    </citation>
    <scope>NUCLEOTIDE SEQUENCE</scope>
    <source>
        <strain evidence="1">CGMCC 1.15290</strain>
    </source>
</reference>
<evidence type="ECO:0000313" key="2">
    <source>
        <dbReference type="Proteomes" id="UP000627292"/>
    </source>
</evidence>
<organism evidence="1 2">
    <name type="scientific">Filimonas zeae</name>
    <dbReference type="NCBI Taxonomy" id="1737353"/>
    <lineage>
        <taxon>Bacteria</taxon>
        <taxon>Pseudomonadati</taxon>
        <taxon>Bacteroidota</taxon>
        <taxon>Chitinophagia</taxon>
        <taxon>Chitinophagales</taxon>
        <taxon>Chitinophagaceae</taxon>
        <taxon>Filimonas</taxon>
    </lineage>
</organism>